<proteinExistence type="predicted"/>
<dbReference type="RefSeq" id="WP_126704089.1">
    <property type="nucleotide sequence ID" value="NZ_CP034593.1"/>
</dbReference>
<keyword evidence="1" id="KW-0472">Membrane</keyword>
<name>A0A3S9PY77_9ACTO</name>
<feature type="transmembrane region" description="Helical" evidence="1">
    <location>
        <begin position="22"/>
        <end position="40"/>
    </location>
</feature>
<dbReference type="Proteomes" id="UP000280344">
    <property type="component" value="Chromosome"/>
</dbReference>
<evidence type="ECO:0000313" key="2">
    <source>
        <dbReference type="EMBL" id="AZQ77285.1"/>
    </source>
</evidence>
<keyword evidence="1" id="KW-0812">Transmembrane</keyword>
<gene>
    <name evidence="2" type="ORF">EJ997_08030</name>
</gene>
<keyword evidence="1" id="KW-1133">Transmembrane helix</keyword>
<dbReference type="AlphaFoldDB" id="A0A3S9PY77"/>
<sequence>MESEQPEFYVTNPRRAPRYGRFMFLGAVLGAIAGLLIVQFGPGAGYYAIGDVVTATLLTAVPVGIFLGALVALLLDRKSLKKSKKLD</sequence>
<reference evidence="2 3" key="1">
    <citation type="submission" date="2018-12" db="EMBL/GenBank/DDBJ databases">
        <title>Complete genome sequence of Flaviflexus sp. H23T48.</title>
        <authorList>
            <person name="Bae J.-W."/>
            <person name="Lee J.-Y."/>
        </authorList>
    </citation>
    <scope>NUCLEOTIDE SEQUENCE [LARGE SCALE GENOMIC DNA]</scope>
    <source>
        <strain evidence="2 3">H23T48</strain>
    </source>
</reference>
<feature type="transmembrane region" description="Helical" evidence="1">
    <location>
        <begin position="52"/>
        <end position="75"/>
    </location>
</feature>
<organism evidence="2 3">
    <name type="scientific">Flaviflexus ciconiae</name>
    <dbReference type="NCBI Taxonomy" id="2496867"/>
    <lineage>
        <taxon>Bacteria</taxon>
        <taxon>Bacillati</taxon>
        <taxon>Actinomycetota</taxon>
        <taxon>Actinomycetes</taxon>
        <taxon>Actinomycetales</taxon>
        <taxon>Actinomycetaceae</taxon>
        <taxon>Flaviflexus</taxon>
    </lineage>
</organism>
<keyword evidence="3" id="KW-1185">Reference proteome</keyword>
<dbReference type="KEGG" id="flh:EJ997_08030"/>
<evidence type="ECO:0000256" key="1">
    <source>
        <dbReference type="SAM" id="Phobius"/>
    </source>
</evidence>
<dbReference type="EMBL" id="CP034593">
    <property type="protein sequence ID" value="AZQ77285.1"/>
    <property type="molecule type" value="Genomic_DNA"/>
</dbReference>
<protein>
    <submittedName>
        <fullName evidence="2">Uncharacterized protein</fullName>
    </submittedName>
</protein>
<evidence type="ECO:0000313" key="3">
    <source>
        <dbReference type="Proteomes" id="UP000280344"/>
    </source>
</evidence>
<accession>A0A3S9PY77</accession>